<evidence type="ECO:0000313" key="2">
    <source>
        <dbReference type="Proteomes" id="UP000322927"/>
    </source>
</evidence>
<dbReference type="OrthoDB" id="3280727at2"/>
<protein>
    <submittedName>
        <fullName evidence="1">Uncharacterized protein</fullName>
    </submittedName>
</protein>
<dbReference type="Proteomes" id="UP000322927">
    <property type="component" value="Chromosome"/>
</dbReference>
<sequence length="361" mass="38427">MYGVEIACVRCDAVLTRPIERVALPVRAHQTCWHDLLPPLMESGTYAVDPEPFGPPWRSWSEIGARAAAERGVFAPVHRLSLAAPGAVVVAPGDTRGTVLIPERCDGYCMGLDGRDGPNLACARCGSAVATRIDDCSLWQTVWFVPDAVRLVPGSDADVCSAAAEPGADWGALAREYRAAPPVEPCGGWDGRWAAAVGAALARLLAVSEGEPVSLPDGILTDTFGRALDALLPSGPAARRLVPAGPGLPAAVGESDIALVPRHPRTGEVWQPSDPAAAVVPLEADVWLHVAFPRQQLPVPATGGLPDGVYRDDPLPLRPMRLFAPDRQVFLRTLARLPAVREPWLRAVYDLVQDAPFGQPF</sequence>
<proteinExistence type="predicted"/>
<reference evidence="1 2" key="1">
    <citation type="submission" date="2018-05" db="EMBL/GenBank/DDBJ databases">
        <title>Streptomyces venezuelae.</title>
        <authorList>
            <person name="Kim W."/>
            <person name="Lee N."/>
            <person name="Cho B.-K."/>
        </authorList>
    </citation>
    <scope>NUCLEOTIDE SEQUENCE [LARGE SCALE GENOMIC DNA]</scope>
    <source>
        <strain evidence="1 2">ATCC 14584</strain>
    </source>
</reference>
<dbReference type="RefSeq" id="WP_150219444.1">
    <property type="nucleotide sequence ID" value="NZ_CP029192.1"/>
</dbReference>
<evidence type="ECO:0000313" key="1">
    <source>
        <dbReference type="EMBL" id="QES37210.1"/>
    </source>
</evidence>
<name>A0A5P2C4L0_STRVZ</name>
<organism evidence="1 2">
    <name type="scientific">Streptomyces venezuelae</name>
    <dbReference type="NCBI Taxonomy" id="54571"/>
    <lineage>
        <taxon>Bacteria</taxon>
        <taxon>Bacillati</taxon>
        <taxon>Actinomycetota</taxon>
        <taxon>Actinomycetes</taxon>
        <taxon>Kitasatosporales</taxon>
        <taxon>Streptomycetaceae</taxon>
        <taxon>Streptomyces</taxon>
    </lineage>
</organism>
<dbReference type="EMBL" id="CP029192">
    <property type="protein sequence ID" value="QES37210.1"/>
    <property type="molecule type" value="Genomic_DNA"/>
</dbReference>
<accession>A0A5P2C4L0</accession>
<dbReference type="AlphaFoldDB" id="A0A5P2C4L0"/>
<gene>
    <name evidence="1" type="ORF">DEJ48_30785</name>
</gene>